<comment type="caution">
    <text evidence="2">The sequence shown here is derived from an EMBL/GenBank/DDBJ whole genome shotgun (WGS) entry which is preliminary data.</text>
</comment>
<name>A0AAE0TBJ9_9BIVA</name>
<accession>A0AAE0TBJ9</accession>
<reference evidence="2" key="1">
    <citation type="journal article" date="2021" name="Genome Biol. Evol.">
        <title>A High-Quality Reference Genome for a Parasitic Bivalve with Doubly Uniparental Inheritance (Bivalvia: Unionida).</title>
        <authorList>
            <person name="Smith C.H."/>
        </authorList>
    </citation>
    <scope>NUCLEOTIDE SEQUENCE</scope>
    <source>
        <strain evidence="2">CHS0354</strain>
    </source>
</reference>
<protein>
    <recommendedName>
        <fullName evidence="4">BACON domain-containing protein</fullName>
    </recommendedName>
</protein>
<evidence type="ECO:0008006" key="4">
    <source>
        <dbReference type="Google" id="ProtNLM"/>
    </source>
</evidence>
<reference evidence="2" key="2">
    <citation type="journal article" date="2021" name="Genome Biol. Evol.">
        <title>Developing a high-quality reference genome for a parasitic bivalve with doubly uniparental inheritance (Bivalvia: Unionida).</title>
        <authorList>
            <person name="Smith C.H."/>
        </authorList>
    </citation>
    <scope>NUCLEOTIDE SEQUENCE</scope>
    <source>
        <strain evidence="2">CHS0354</strain>
        <tissue evidence="2">Mantle</tissue>
    </source>
</reference>
<gene>
    <name evidence="2" type="ORF">CHS0354_018429</name>
</gene>
<evidence type="ECO:0000256" key="1">
    <source>
        <dbReference type="SAM" id="SignalP"/>
    </source>
</evidence>
<organism evidence="2 3">
    <name type="scientific">Potamilus streckersoni</name>
    <dbReference type="NCBI Taxonomy" id="2493646"/>
    <lineage>
        <taxon>Eukaryota</taxon>
        <taxon>Metazoa</taxon>
        <taxon>Spiralia</taxon>
        <taxon>Lophotrochozoa</taxon>
        <taxon>Mollusca</taxon>
        <taxon>Bivalvia</taxon>
        <taxon>Autobranchia</taxon>
        <taxon>Heteroconchia</taxon>
        <taxon>Palaeoheterodonta</taxon>
        <taxon>Unionida</taxon>
        <taxon>Unionoidea</taxon>
        <taxon>Unionidae</taxon>
        <taxon>Ambleminae</taxon>
        <taxon>Lampsilini</taxon>
        <taxon>Potamilus</taxon>
    </lineage>
</organism>
<dbReference type="EMBL" id="JAEAOA010001141">
    <property type="protein sequence ID" value="KAK3606835.1"/>
    <property type="molecule type" value="Genomic_DNA"/>
</dbReference>
<proteinExistence type="predicted"/>
<dbReference type="AlphaFoldDB" id="A0AAE0TBJ9"/>
<evidence type="ECO:0000313" key="3">
    <source>
        <dbReference type="Proteomes" id="UP001195483"/>
    </source>
</evidence>
<feature type="signal peptide" evidence="1">
    <location>
        <begin position="1"/>
        <end position="30"/>
    </location>
</feature>
<keyword evidence="1" id="KW-0732">Signal</keyword>
<keyword evidence="3" id="KW-1185">Reference proteome</keyword>
<dbReference type="PROSITE" id="PS51257">
    <property type="entry name" value="PROKAR_LIPOPROTEIN"/>
    <property type="match status" value="1"/>
</dbReference>
<evidence type="ECO:0000313" key="2">
    <source>
        <dbReference type="EMBL" id="KAK3606835.1"/>
    </source>
</evidence>
<feature type="chain" id="PRO_5042094439" description="BACON domain-containing protein" evidence="1">
    <location>
        <begin position="31"/>
        <end position="129"/>
    </location>
</feature>
<reference evidence="2" key="3">
    <citation type="submission" date="2023-05" db="EMBL/GenBank/DDBJ databases">
        <authorList>
            <person name="Smith C.H."/>
        </authorList>
    </citation>
    <scope>NUCLEOTIDE SEQUENCE</scope>
    <source>
        <strain evidence="2">CHS0354</strain>
        <tissue evidence="2">Mantle</tissue>
    </source>
</reference>
<sequence>MKLTDSLRFIYSLHHMILIAVSALVMTACGDDGGTSDSNKGLTGAAIVSVSNVKEYTQHSAVISNLGWAYDTAYLATYSSGTSTVKVLKISDWSEETAAITLTLTGPETTRTLRHSAIRLKNQTGIPQL</sequence>
<dbReference type="Proteomes" id="UP001195483">
    <property type="component" value="Unassembled WGS sequence"/>
</dbReference>